<dbReference type="PANTHER" id="PTHR24567:SF26">
    <property type="entry name" value="REGULATORY PROTEIN YEIL"/>
    <property type="match status" value="1"/>
</dbReference>
<dbReference type="SUPFAM" id="SSF51206">
    <property type="entry name" value="cAMP-binding domain-like"/>
    <property type="match status" value="1"/>
</dbReference>
<dbReference type="Pfam" id="PF00027">
    <property type="entry name" value="cNMP_binding"/>
    <property type="match status" value="1"/>
</dbReference>
<evidence type="ECO:0000259" key="4">
    <source>
        <dbReference type="PROSITE" id="PS50042"/>
    </source>
</evidence>
<name>A0A1H9T6U3_9FIRM</name>
<evidence type="ECO:0000256" key="2">
    <source>
        <dbReference type="ARBA" id="ARBA00023125"/>
    </source>
</evidence>
<dbReference type="SMART" id="SM00419">
    <property type="entry name" value="HTH_CRP"/>
    <property type="match status" value="1"/>
</dbReference>
<reference evidence="7" key="1">
    <citation type="submission" date="2016-10" db="EMBL/GenBank/DDBJ databases">
        <authorList>
            <person name="Varghese N."/>
            <person name="Submissions S."/>
        </authorList>
    </citation>
    <scope>NUCLEOTIDE SEQUENCE [LARGE SCALE GENOMIC DNA]</scope>
    <source>
        <strain evidence="7">S1b</strain>
    </source>
</reference>
<evidence type="ECO:0000256" key="3">
    <source>
        <dbReference type="ARBA" id="ARBA00023163"/>
    </source>
</evidence>
<organism evidence="6 7">
    <name type="scientific">Lachnobacterium bovis</name>
    <dbReference type="NCBI Taxonomy" id="140626"/>
    <lineage>
        <taxon>Bacteria</taxon>
        <taxon>Bacillati</taxon>
        <taxon>Bacillota</taxon>
        <taxon>Clostridia</taxon>
        <taxon>Lachnospirales</taxon>
        <taxon>Lachnospiraceae</taxon>
        <taxon>Lachnobacterium</taxon>
    </lineage>
</organism>
<keyword evidence="2" id="KW-0238">DNA-binding</keyword>
<protein>
    <submittedName>
        <fullName evidence="6">CRP/FNR family transcriptional regulator, anaerobic regulatory protein</fullName>
    </submittedName>
</protein>
<dbReference type="GO" id="GO:0003677">
    <property type="term" value="F:DNA binding"/>
    <property type="evidence" value="ECO:0007669"/>
    <property type="project" value="UniProtKB-KW"/>
</dbReference>
<sequence>MDTVKNLIQKFRFFGKLSNDEQAAIIKSSVIKKYSKNQILHDQNSECLGLVMVLSGTVRVTMISENGREVNLYKLGVGDVDVLAASCVIHEVTFETSIVAQQDCEILVIPASIISNIERENIYLHSYILEIVADKFSEVMWTMQQIFFKRIDQRIAIFLLDEYVKNHKNLTIKVTQEELAKDVNSAREVIARMLKRMSEDGYIELSRGKITIKDIDGIKKLAITD</sequence>
<evidence type="ECO:0000256" key="1">
    <source>
        <dbReference type="ARBA" id="ARBA00023015"/>
    </source>
</evidence>
<keyword evidence="7" id="KW-1185">Reference proteome</keyword>
<gene>
    <name evidence="6" type="ORF">SAMN02910429_01510</name>
</gene>
<keyword evidence="3" id="KW-0804">Transcription</keyword>
<dbReference type="AlphaFoldDB" id="A0A1H9T6U3"/>
<dbReference type="PROSITE" id="PS51063">
    <property type="entry name" value="HTH_CRP_2"/>
    <property type="match status" value="1"/>
</dbReference>
<dbReference type="PANTHER" id="PTHR24567">
    <property type="entry name" value="CRP FAMILY TRANSCRIPTIONAL REGULATORY PROTEIN"/>
    <property type="match status" value="1"/>
</dbReference>
<dbReference type="Gene3D" id="1.10.10.10">
    <property type="entry name" value="Winged helix-like DNA-binding domain superfamily/Winged helix DNA-binding domain"/>
    <property type="match status" value="1"/>
</dbReference>
<dbReference type="InterPro" id="IPR012318">
    <property type="entry name" value="HTH_CRP"/>
</dbReference>
<dbReference type="GO" id="GO:0003700">
    <property type="term" value="F:DNA-binding transcription factor activity"/>
    <property type="evidence" value="ECO:0007669"/>
    <property type="project" value="TreeGrafter"/>
</dbReference>
<feature type="domain" description="HTH crp-type" evidence="5">
    <location>
        <begin position="149"/>
        <end position="216"/>
    </location>
</feature>
<dbReference type="InterPro" id="IPR036390">
    <property type="entry name" value="WH_DNA-bd_sf"/>
</dbReference>
<accession>A0A1H9T6U3</accession>
<evidence type="ECO:0000313" key="7">
    <source>
        <dbReference type="Proteomes" id="UP000182471"/>
    </source>
</evidence>
<evidence type="ECO:0000259" key="5">
    <source>
        <dbReference type="PROSITE" id="PS51063"/>
    </source>
</evidence>
<dbReference type="InterPro" id="IPR050397">
    <property type="entry name" value="Env_Response_Regulators"/>
</dbReference>
<dbReference type="InterPro" id="IPR014710">
    <property type="entry name" value="RmlC-like_jellyroll"/>
</dbReference>
<dbReference type="Pfam" id="PF13545">
    <property type="entry name" value="HTH_Crp_2"/>
    <property type="match status" value="1"/>
</dbReference>
<keyword evidence="1" id="KW-0805">Transcription regulation</keyword>
<dbReference type="InterPro" id="IPR000595">
    <property type="entry name" value="cNMP-bd_dom"/>
</dbReference>
<dbReference type="PROSITE" id="PS50042">
    <property type="entry name" value="CNMP_BINDING_3"/>
    <property type="match status" value="1"/>
</dbReference>
<feature type="domain" description="Cyclic nucleotide-binding" evidence="4">
    <location>
        <begin position="13"/>
        <end position="80"/>
    </location>
</feature>
<dbReference type="InterPro" id="IPR018490">
    <property type="entry name" value="cNMP-bd_dom_sf"/>
</dbReference>
<evidence type="ECO:0000313" key="6">
    <source>
        <dbReference type="EMBL" id="SER92807.1"/>
    </source>
</evidence>
<dbReference type="SUPFAM" id="SSF46785">
    <property type="entry name" value="Winged helix' DNA-binding domain"/>
    <property type="match status" value="1"/>
</dbReference>
<proteinExistence type="predicted"/>
<dbReference type="RefSeq" id="WP_022748959.1">
    <property type="nucleotide sequence ID" value="NZ_FOGW01000014.1"/>
</dbReference>
<dbReference type="Proteomes" id="UP000182471">
    <property type="component" value="Unassembled WGS sequence"/>
</dbReference>
<dbReference type="EMBL" id="FOGW01000014">
    <property type="protein sequence ID" value="SER92807.1"/>
    <property type="molecule type" value="Genomic_DNA"/>
</dbReference>
<dbReference type="CDD" id="cd00038">
    <property type="entry name" value="CAP_ED"/>
    <property type="match status" value="1"/>
</dbReference>
<dbReference type="InterPro" id="IPR036388">
    <property type="entry name" value="WH-like_DNA-bd_sf"/>
</dbReference>
<dbReference type="Gene3D" id="2.60.120.10">
    <property type="entry name" value="Jelly Rolls"/>
    <property type="match status" value="1"/>
</dbReference>
<dbReference type="GO" id="GO:0005829">
    <property type="term" value="C:cytosol"/>
    <property type="evidence" value="ECO:0007669"/>
    <property type="project" value="TreeGrafter"/>
</dbReference>